<feature type="transmembrane region" description="Helical" evidence="1">
    <location>
        <begin position="6"/>
        <end position="28"/>
    </location>
</feature>
<evidence type="ECO:0000313" key="3">
    <source>
        <dbReference type="Proteomes" id="UP000800200"/>
    </source>
</evidence>
<keyword evidence="1" id="KW-1133">Transmembrane helix</keyword>
<dbReference type="AlphaFoldDB" id="A0A6A6D8T1"/>
<gene>
    <name evidence="2" type="ORF">K469DRAFT_648334</name>
</gene>
<organism evidence="2 3">
    <name type="scientific">Zopfia rhizophila CBS 207.26</name>
    <dbReference type="NCBI Taxonomy" id="1314779"/>
    <lineage>
        <taxon>Eukaryota</taxon>
        <taxon>Fungi</taxon>
        <taxon>Dikarya</taxon>
        <taxon>Ascomycota</taxon>
        <taxon>Pezizomycotina</taxon>
        <taxon>Dothideomycetes</taxon>
        <taxon>Dothideomycetes incertae sedis</taxon>
        <taxon>Zopfiaceae</taxon>
        <taxon>Zopfia</taxon>
    </lineage>
</organism>
<dbReference type="Proteomes" id="UP000800200">
    <property type="component" value="Unassembled WGS sequence"/>
</dbReference>
<keyword evidence="1" id="KW-0812">Transmembrane</keyword>
<evidence type="ECO:0000256" key="1">
    <source>
        <dbReference type="SAM" id="Phobius"/>
    </source>
</evidence>
<accession>A0A6A6D8T1</accession>
<dbReference type="EMBL" id="ML995118">
    <property type="protein sequence ID" value="KAF2174380.1"/>
    <property type="molecule type" value="Genomic_DNA"/>
</dbReference>
<keyword evidence="1" id="KW-0472">Membrane</keyword>
<reference evidence="2" key="1">
    <citation type="journal article" date="2020" name="Stud. Mycol.">
        <title>101 Dothideomycetes genomes: a test case for predicting lifestyles and emergence of pathogens.</title>
        <authorList>
            <person name="Haridas S."/>
            <person name="Albert R."/>
            <person name="Binder M."/>
            <person name="Bloem J."/>
            <person name="Labutti K."/>
            <person name="Salamov A."/>
            <person name="Andreopoulos B."/>
            <person name="Baker S."/>
            <person name="Barry K."/>
            <person name="Bills G."/>
            <person name="Bluhm B."/>
            <person name="Cannon C."/>
            <person name="Castanera R."/>
            <person name="Culley D."/>
            <person name="Daum C."/>
            <person name="Ezra D."/>
            <person name="Gonzalez J."/>
            <person name="Henrissat B."/>
            <person name="Kuo A."/>
            <person name="Liang C."/>
            <person name="Lipzen A."/>
            <person name="Lutzoni F."/>
            <person name="Magnuson J."/>
            <person name="Mondo S."/>
            <person name="Nolan M."/>
            <person name="Ohm R."/>
            <person name="Pangilinan J."/>
            <person name="Park H.-J."/>
            <person name="Ramirez L."/>
            <person name="Alfaro M."/>
            <person name="Sun H."/>
            <person name="Tritt A."/>
            <person name="Yoshinaga Y."/>
            <person name="Zwiers L.-H."/>
            <person name="Turgeon B."/>
            <person name="Goodwin S."/>
            <person name="Spatafora J."/>
            <person name="Crous P."/>
            <person name="Grigoriev I."/>
        </authorList>
    </citation>
    <scope>NUCLEOTIDE SEQUENCE</scope>
    <source>
        <strain evidence="2">CBS 207.26</strain>
    </source>
</reference>
<evidence type="ECO:0000313" key="2">
    <source>
        <dbReference type="EMBL" id="KAF2174380.1"/>
    </source>
</evidence>
<keyword evidence="3" id="KW-1185">Reference proteome</keyword>
<proteinExistence type="predicted"/>
<protein>
    <submittedName>
        <fullName evidence="2">Uncharacterized protein</fullName>
    </submittedName>
</protein>
<sequence>MTGCQFVFGAAASAILWRLWAIFPLLLFSCVGWNGFASFWFDTFIPPVTHLAYPISLSGVENDDRQTLVAFLEDGNGVEAVIAKRRSGLIAFPLEVRFSRNCRVIIFRLLGN</sequence>
<name>A0A6A6D8T1_9PEZI</name>